<dbReference type="EMBL" id="DF974594">
    <property type="protein sequence ID" value="GAU49599.1"/>
    <property type="molecule type" value="Genomic_DNA"/>
</dbReference>
<reference evidence="2" key="1">
    <citation type="journal article" date="2017" name="Front. Plant Sci.">
        <title>Climate Clever Clovers: New Paradigm to Reduce the Environmental Footprint of Ruminants by Breeding Low Methanogenic Forages Utilizing Haplotype Variation.</title>
        <authorList>
            <person name="Kaur P."/>
            <person name="Appels R."/>
            <person name="Bayer P.E."/>
            <person name="Keeble-Gagnere G."/>
            <person name="Wang J."/>
            <person name="Hirakawa H."/>
            <person name="Shirasawa K."/>
            <person name="Vercoe P."/>
            <person name="Stefanova K."/>
            <person name="Durmic Z."/>
            <person name="Nichols P."/>
            <person name="Revell C."/>
            <person name="Isobe S.N."/>
            <person name="Edwards D."/>
            <person name="Erskine W."/>
        </authorList>
    </citation>
    <scope>NUCLEOTIDE SEQUENCE [LARGE SCALE GENOMIC DNA]</scope>
    <source>
        <strain evidence="2">cv. Daliak</strain>
    </source>
</reference>
<accession>A0A2Z6PQX1</accession>
<keyword evidence="2" id="KW-1185">Reference proteome</keyword>
<evidence type="ECO:0008006" key="3">
    <source>
        <dbReference type="Google" id="ProtNLM"/>
    </source>
</evidence>
<gene>
    <name evidence="1" type="ORF">TSUD_407640</name>
</gene>
<dbReference type="Proteomes" id="UP000242715">
    <property type="component" value="Unassembled WGS sequence"/>
</dbReference>
<protein>
    <recommendedName>
        <fullName evidence="3">Reverse transcriptase domain-containing protein</fullName>
    </recommendedName>
</protein>
<proteinExistence type="predicted"/>
<organism evidence="1 2">
    <name type="scientific">Trifolium subterraneum</name>
    <name type="common">Subterranean clover</name>
    <dbReference type="NCBI Taxonomy" id="3900"/>
    <lineage>
        <taxon>Eukaryota</taxon>
        <taxon>Viridiplantae</taxon>
        <taxon>Streptophyta</taxon>
        <taxon>Embryophyta</taxon>
        <taxon>Tracheophyta</taxon>
        <taxon>Spermatophyta</taxon>
        <taxon>Magnoliopsida</taxon>
        <taxon>eudicotyledons</taxon>
        <taxon>Gunneridae</taxon>
        <taxon>Pentapetalae</taxon>
        <taxon>rosids</taxon>
        <taxon>fabids</taxon>
        <taxon>Fabales</taxon>
        <taxon>Fabaceae</taxon>
        <taxon>Papilionoideae</taxon>
        <taxon>50 kb inversion clade</taxon>
        <taxon>NPAAA clade</taxon>
        <taxon>Hologalegina</taxon>
        <taxon>IRL clade</taxon>
        <taxon>Trifolieae</taxon>
        <taxon>Trifolium</taxon>
    </lineage>
</organism>
<dbReference type="OrthoDB" id="1932527at2759"/>
<name>A0A2Z6PQX1_TRISU</name>
<evidence type="ECO:0000313" key="2">
    <source>
        <dbReference type="Proteomes" id="UP000242715"/>
    </source>
</evidence>
<sequence length="258" mass="29812">MLMEDMVTRNLFTGYRIGERDPVFVSHLQFTDDTLQMGVKSWGNVRALRVILVMFKTMSGLKVNFNNSLLVGVNILDSWLLETSVDSFKGKIVWVEESLPFSWWLFGSAIVCLDLSSCLCHFLLQSSLKLLVDREGFWFRVLAARYGMDGGRLRDGGRRGSSWWREIMRIREGGELGAYGLRRMFRKRCGTGFILFSVPIPGWMGLKVKNTRRGVELYFEKLFLLRVVQSPCTSKEFYYNHKDYTTNAQAHKQETSLL</sequence>
<dbReference type="AlphaFoldDB" id="A0A2Z6PQX1"/>
<evidence type="ECO:0000313" key="1">
    <source>
        <dbReference type="EMBL" id="GAU49599.1"/>
    </source>
</evidence>